<dbReference type="Proteomes" id="UP000305948">
    <property type="component" value="Unassembled WGS sequence"/>
</dbReference>
<evidence type="ECO:0000313" key="2">
    <source>
        <dbReference type="Proteomes" id="UP000305948"/>
    </source>
</evidence>
<dbReference type="AlphaFoldDB" id="A0A5C3N8L2"/>
<protein>
    <submittedName>
        <fullName evidence="1">Uncharacterized protein</fullName>
    </submittedName>
</protein>
<dbReference type="EMBL" id="ML213514">
    <property type="protein sequence ID" value="TFK50151.1"/>
    <property type="molecule type" value="Genomic_DNA"/>
</dbReference>
<sequence length="151" mass="15659">MKVHGSTEEKVEASGSYLHGCALLELGPTRHTERAAGDRLSRVFYLGHEKAGCLQSRQHRVQEGSYQVLSSLEPLLVDLAGPGSAAGAVIATGKPRSTCDAGSASLAAQGGPPNWRILMLGIPPLLIVTNLGVANTHTSVDGGLVKAVDPL</sequence>
<evidence type="ECO:0000313" key="1">
    <source>
        <dbReference type="EMBL" id="TFK50151.1"/>
    </source>
</evidence>
<reference evidence="1 2" key="1">
    <citation type="journal article" date="2019" name="Nat. Ecol. Evol.">
        <title>Megaphylogeny resolves global patterns of mushroom evolution.</title>
        <authorList>
            <person name="Varga T."/>
            <person name="Krizsan K."/>
            <person name="Foldi C."/>
            <person name="Dima B."/>
            <person name="Sanchez-Garcia M."/>
            <person name="Sanchez-Ramirez S."/>
            <person name="Szollosi G.J."/>
            <person name="Szarkandi J.G."/>
            <person name="Papp V."/>
            <person name="Albert L."/>
            <person name="Andreopoulos W."/>
            <person name="Angelini C."/>
            <person name="Antonin V."/>
            <person name="Barry K.W."/>
            <person name="Bougher N.L."/>
            <person name="Buchanan P."/>
            <person name="Buyck B."/>
            <person name="Bense V."/>
            <person name="Catcheside P."/>
            <person name="Chovatia M."/>
            <person name="Cooper J."/>
            <person name="Damon W."/>
            <person name="Desjardin D."/>
            <person name="Finy P."/>
            <person name="Geml J."/>
            <person name="Haridas S."/>
            <person name="Hughes K."/>
            <person name="Justo A."/>
            <person name="Karasinski D."/>
            <person name="Kautmanova I."/>
            <person name="Kiss B."/>
            <person name="Kocsube S."/>
            <person name="Kotiranta H."/>
            <person name="LaButti K.M."/>
            <person name="Lechner B.E."/>
            <person name="Liimatainen K."/>
            <person name="Lipzen A."/>
            <person name="Lukacs Z."/>
            <person name="Mihaltcheva S."/>
            <person name="Morgado L.N."/>
            <person name="Niskanen T."/>
            <person name="Noordeloos M.E."/>
            <person name="Ohm R.A."/>
            <person name="Ortiz-Santana B."/>
            <person name="Ovrebo C."/>
            <person name="Racz N."/>
            <person name="Riley R."/>
            <person name="Savchenko A."/>
            <person name="Shiryaev A."/>
            <person name="Soop K."/>
            <person name="Spirin V."/>
            <person name="Szebenyi C."/>
            <person name="Tomsovsky M."/>
            <person name="Tulloss R.E."/>
            <person name="Uehling J."/>
            <person name="Grigoriev I.V."/>
            <person name="Vagvolgyi C."/>
            <person name="Papp T."/>
            <person name="Martin F.M."/>
            <person name="Miettinen O."/>
            <person name="Hibbett D.S."/>
            <person name="Nagy L.G."/>
        </authorList>
    </citation>
    <scope>NUCLEOTIDE SEQUENCE [LARGE SCALE GENOMIC DNA]</scope>
    <source>
        <strain evidence="1 2">OMC1185</strain>
    </source>
</reference>
<keyword evidence="2" id="KW-1185">Reference proteome</keyword>
<organism evidence="1 2">
    <name type="scientific">Heliocybe sulcata</name>
    <dbReference type="NCBI Taxonomy" id="5364"/>
    <lineage>
        <taxon>Eukaryota</taxon>
        <taxon>Fungi</taxon>
        <taxon>Dikarya</taxon>
        <taxon>Basidiomycota</taxon>
        <taxon>Agaricomycotina</taxon>
        <taxon>Agaricomycetes</taxon>
        <taxon>Gloeophyllales</taxon>
        <taxon>Gloeophyllaceae</taxon>
        <taxon>Heliocybe</taxon>
    </lineage>
</organism>
<accession>A0A5C3N8L2</accession>
<gene>
    <name evidence="1" type="ORF">OE88DRAFT_1726673</name>
</gene>
<proteinExistence type="predicted"/>
<name>A0A5C3N8L2_9AGAM</name>